<gene>
    <name evidence="2" type="ORF">LKD81_16820</name>
</gene>
<dbReference type="Proteomes" id="UP001198182">
    <property type="component" value="Unassembled WGS sequence"/>
</dbReference>
<keyword evidence="3" id="KW-1185">Reference proteome</keyword>
<organism evidence="2 3">
    <name type="scientific">Hominifimenecus microfluidus</name>
    <dbReference type="NCBI Taxonomy" id="2885348"/>
    <lineage>
        <taxon>Bacteria</taxon>
        <taxon>Bacillati</taxon>
        <taxon>Bacillota</taxon>
        <taxon>Clostridia</taxon>
        <taxon>Lachnospirales</taxon>
        <taxon>Lachnospiraceae</taxon>
        <taxon>Hominifimenecus</taxon>
    </lineage>
</organism>
<protein>
    <submittedName>
        <fullName evidence="2">Uncharacterized protein</fullName>
    </submittedName>
</protein>
<evidence type="ECO:0000313" key="2">
    <source>
        <dbReference type="EMBL" id="MCC2232632.1"/>
    </source>
</evidence>
<dbReference type="EMBL" id="JAJEQR010000081">
    <property type="protein sequence ID" value="MCC2232632.1"/>
    <property type="molecule type" value="Genomic_DNA"/>
</dbReference>
<comment type="caution">
    <text evidence="2">The sequence shown here is derived from an EMBL/GenBank/DDBJ whole genome shotgun (WGS) entry which is preliminary data.</text>
</comment>
<dbReference type="AlphaFoldDB" id="A0AAE3EDH3"/>
<reference evidence="2" key="1">
    <citation type="submission" date="2021-10" db="EMBL/GenBank/DDBJ databases">
        <title>Anaerobic single-cell dispensing facilitates the cultivation of human gut bacteria.</title>
        <authorList>
            <person name="Afrizal A."/>
        </authorList>
    </citation>
    <scope>NUCLEOTIDE SEQUENCE</scope>
    <source>
        <strain evidence="2">CLA-AA-H215</strain>
    </source>
</reference>
<evidence type="ECO:0000256" key="1">
    <source>
        <dbReference type="SAM" id="MobiDB-lite"/>
    </source>
</evidence>
<name>A0AAE3EDH3_9FIRM</name>
<feature type="region of interest" description="Disordered" evidence="1">
    <location>
        <begin position="99"/>
        <end position="119"/>
    </location>
</feature>
<proteinExistence type="predicted"/>
<accession>A0AAE3EDH3</accession>
<dbReference type="RefSeq" id="WP_308455029.1">
    <property type="nucleotide sequence ID" value="NZ_JAJEQR010000081.1"/>
</dbReference>
<sequence>MRDEDILKYIPRGRKNARSRNIIAKEAGVSERVFRDIVNRLNRQSVYDLIIADQNRGGYFLPKFPEDEEYCNTYINQTFSRANKEKTKALAMKRKLKKQMERHREMPGQMMLDLEENDG</sequence>
<evidence type="ECO:0000313" key="3">
    <source>
        <dbReference type="Proteomes" id="UP001198182"/>
    </source>
</evidence>